<dbReference type="GO" id="GO:0016020">
    <property type="term" value="C:membrane"/>
    <property type="evidence" value="ECO:0007669"/>
    <property type="project" value="InterPro"/>
</dbReference>
<feature type="domain" description="Cell wall-active antibiotics response LiaF-like C-terminal" evidence="2">
    <location>
        <begin position="140"/>
        <end position="252"/>
    </location>
</feature>
<evidence type="ECO:0000259" key="2">
    <source>
        <dbReference type="Pfam" id="PF09922"/>
    </source>
</evidence>
<dbReference type="InterPro" id="IPR016975">
    <property type="entry name" value="Cell_wall_LiaF"/>
</dbReference>
<evidence type="ECO:0000256" key="1">
    <source>
        <dbReference type="SAM" id="Phobius"/>
    </source>
</evidence>
<feature type="transmembrane region" description="Helical" evidence="1">
    <location>
        <begin position="97"/>
        <end position="113"/>
    </location>
</feature>
<dbReference type="Pfam" id="PF09922">
    <property type="entry name" value="LiaF-like_C"/>
    <property type="match status" value="1"/>
</dbReference>
<evidence type="ECO:0008006" key="6">
    <source>
        <dbReference type="Google" id="ProtNLM"/>
    </source>
</evidence>
<evidence type="ECO:0000313" key="4">
    <source>
        <dbReference type="EMBL" id="MRG86941.1"/>
    </source>
</evidence>
<dbReference type="AlphaFoldDB" id="A0A6G1X7F9"/>
<dbReference type="Pfam" id="PF22570">
    <property type="entry name" value="LiaF-TM"/>
    <property type="match status" value="1"/>
</dbReference>
<sequence length="255" mass="28800">MKSRSLLTVIVSMILIGLGILLILANFDIISMEISTVIGKNWPLLLVVVGMKWFIDAFRSNRGGSWTAGSFLAIYASLVVLGNYGVLDFGFGDVWELWPLLLVYIGLHSLLFAKKSKKKGKRVKVTFDSDRGEGQNHKSFVGDHSFSEENWNLEPMDLWTGVGDYYFDFTKAYIPDTNTSIQVRGWVGDIRMLMPQDLEFQVQATANVGDIKVLDQEAAGLRKELSYKTQNYDEATRKLTINLDFQVGDIRIDRV</sequence>
<dbReference type="EMBL" id="WJNH01000007">
    <property type="protein sequence ID" value="MRG86941.1"/>
    <property type="molecule type" value="Genomic_DNA"/>
</dbReference>
<feature type="transmembrane region" description="Helical" evidence="1">
    <location>
        <begin position="67"/>
        <end position="85"/>
    </location>
</feature>
<evidence type="ECO:0000313" key="5">
    <source>
        <dbReference type="Proteomes" id="UP000480185"/>
    </source>
</evidence>
<keyword evidence="1" id="KW-0812">Transmembrane</keyword>
<accession>A0A6G1X7F9</accession>
<feature type="transmembrane region" description="Helical" evidence="1">
    <location>
        <begin position="37"/>
        <end position="55"/>
    </location>
</feature>
<gene>
    <name evidence="4" type="ORF">GH754_11535</name>
</gene>
<dbReference type="PIRSF" id="PIRSF031509">
    <property type="entry name" value="Cell_wall_LiaF/YvqF"/>
    <property type="match status" value="1"/>
</dbReference>
<dbReference type="RefSeq" id="WP_153728842.1">
    <property type="nucleotide sequence ID" value="NZ_WJNH01000007.1"/>
</dbReference>
<keyword evidence="1" id="KW-0472">Membrane</keyword>
<dbReference type="InterPro" id="IPR024425">
    <property type="entry name" value="LiaF-like_C"/>
</dbReference>
<proteinExistence type="predicted"/>
<feature type="transmembrane region" description="Helical" evidence="1">
    <location>
        <begin position="7"/>
        <end position="25"/>
    </location>
</feature>
<organism evidence="4 5">
    <name type="scientific">Salinibacillus xinjiangensis</name>
    <dbReference type="NCBI Taxonomy" id="1229268"/>
    <lineage>
        <taxon>Bacteria</taxon>
        <taxon>Bacillati</taxon>
        <taxon>Bacillota</taxon>
        <taxon>Bacilli</taxon>
        <taxon>Bacillales</taxon>
        <taxon>Bacillaceae</taxon>
        <taxon>Salinibacillus</taxon>
    </lineage>
</organism>
<dbReference type="OrthoDB" id="1953204at2"/>
<dbReference type="InterPro" id="IPR047793">
    <property type="entry name" value="LiaF_C"/>
</dbReference>
<name>A0A6G1X7F9_9BACI</name>
<keyword evidence="1" id="KW-1133">Transmembrane helix</keyword>
<dbReference type="NCBIfam" id="NF040535">
    <property type="entry name" value="LiaF_C_term"/>
    <property type="match status" value="1"/>
</dbReference>
<feature type="domain" description="LiaF transmembrane" evidence="3">
    <location>
        <begin position="13"/>
        <end position="112"/>
    </location>
</feature>
<reference evidence="4 5" key="1">
    <citation type="submission" date="2019-11" db="EMBL/GenBank/DDBJ databases">
        <authorList>
            <person name="Li J."/>
        </authorList>
    </citation>
    <scope>NUCLEOTIDE SEQUENCE [LARGE SCALE GENOMIC DNA]</scope>
    <source>
        <strain evidence="4 5">J4</strain>
    </source>
</reference>
<dbReference type="InterPro" id="IPR054331">
    <property type="entry name" value="LiaF_TM"/>
</dbReference>
<comment type="caution">
    <text evidence="4">The sequence shown here is derived from an EMBL/GenBank/DDBJ whole genome shotgun (WGS) entry which is preliminary data.</text>
</comment>
<protein>
    <recommendedName>
        <fullName evidence="6">Cell wall-active antibiotics response LiaF-like C-terminal domain-containing protein</fullName>
    </recommendedName>
</protein>
<evidence type="ECO:0000259" key="3">
    <source>
        <dbReference type="Pfam" id="PF22570"/>
    </source>
</evidence>
<dbReference type="Proteomes" id="UP000480185">
    <property type="component" value="Unassembled WGS sequence"/>
</dbReference>
<keyword evidence="5" id="KW-1185">Reference proteome</keyword>